<reference evidence="1 2" key="1">
    <citation type="submission" date="2023-07" db="EMBL/GenBank/DDBJ databases">
        <title>Genomic Encyclopedia of Type Strains, Phase IV (KMG-IV): sequencing the most valuable type-strain genomes for metagenomic binning, comparative biology and taxonomic classification.</title>
        <authorList>
            <person name="Goeker M."/>
        </authorList>
    </citation>
    <scope>NUCLEOTIDE SEQUENCE [LARGE SCALE GENOMIC DNA]</scope>
    <source>
        <strain evidence="1 2">DSM 105143</strain>
    </source>
</reference>
<proteinExistence type="predicted"/>
<dbReference type="Proteomes" id="UP001223079">
    <property type="component" value="Unassembled WGS sequence"/>
</dbReference>
<evidence type="ECO:0000313" key="1">
    <source>
        <dbReference type="EMBL" id="MDQ0223177.1"/>
    </source>
</evidence>
<evidence type="ECO:0000313" key="2">
    <source>
        <dbReference type="Proteomes" id="UP001223079"/>
    </source>
</evidence>
<dbReference type="GO" id="GO:0016301">
    <property type="term" value="F:kinase activity"/>
    <property type="evidence" value="ECO:0007669"/>
    <property type="project" value="UniProtKB-KW"/>
</dbReference>
<sequence>MLNKMKARFLIGFGGLAVTSFMVMMGYTIGSQSVTNHTQKQIQSEAQKLLTKEKEKEKASVLSDELVKEFLTQYYTRRGS</sequence>
<dbReference type="EMBL" id="JAUSTM010000019">
    <property type="protein sequence ID" value="MDQ0223177.1"/>
    <property type="molecule type" value="Genomic_DNA"/>
</dbReference>
<accession>A0ABT9YUA9</accession>
<protein>
    <submittedName>
        <fullName evidence="1">3-phosphoglycerate kinase</fullName>
    </submittedName>
</protein>
<name>A0ABT9YUA9_9STRE</name>
<comment type="caution">
    <text evidence="1">The sequence shown here is derived from an EMBL/GenBank/DDBJ whole genome shotgun (WGS) entry which is preliminary data.</text>
</comment>
<keyword evidence="1" id="KW-0808">Transferase</keyword>
<organism evidence="1 2">
    <name type="scientific">Streptococcus moroccensis</name>
    <dbReference type="NCBI Taxonomy" id="1451356"/>
    <lineage>
        <taxon>Bacteria</taxon>
        <taxon>Bacillati</taxon>
        <taxon>Bacillota</taxon>
        <taxon>Bacilli</taxon>
        <taxon>Lactobacillales</taxon>
        <taxon>Streptococcaceae</taxon>
        <taxon>Streptococcus</taxon>
    </lineage>
</organism>
<keyword evidence="1" id="KW-0418">Kinase</keyword>
<keyword evidence="2" id="KW-1185">Reference proteome</keyword>
<gene>
    <name evidence="1" type="ORF">J2S23_001752</name>
</gene>